<dbReference type="PANTHER" id="PTHR47482">
    <property type="entry name" value="OS11G0632001 PROTEIN"/>
    <property type="match status" value="1"/>
</dbReference>
<gene>
    <name evidence="3" type="ORF">CAMPLR22A2D_LOCUS2823</name>
</gene>
<feature type="region of interest" description="Disordered" evidence="1">
    <location>
        <begin position="75"/>
        <end position="114"/>
    </location>
</feature>
<proteinExistence type="predicted"/>
<evidence type="ECO:0000313" key="3">
    <source>
        <dbReference type="EMBL" id="SPT18212.1"/>
    </source>
</evidence>
<dbReference type="PANTHER" id="PTHR47482:SF24">
    <property type="entry name" value="PROTEIN FAR1-RELATED SEQUENCE"/>
    <property type="match status" value="1"/>
</dbReference>
<evidence type="ECO:0000313" key="4">
    <source>
        <dbReference type="Proteomes" id="UP000280104"/>
    </source>
</evidence>
<dbReference type="Pfam" id="PF03101">
    <property type="entry name" value="FAR1"/>
    <property type="match status" value="1"/>
</dbReference>
<sequence length="305" mass="34291">MIDLNELRDDLNWDLLANVGVDNIEPMYCTQPSTQKAPLLNNIHEFMSESPNPPTTQNVADPGMQAMHTEEHTLDDTDTLGATGGTAGREGAGGDADNDDEVWSQPKEPSLGTRRTTVTGEIDKYQFVCNKFRKPKNYDHGTVTAPSVEMLEDPCEGGNADDGEDNVIVFANDAADKKKKSKKRKREKIIQTGCKAKMIVKLIDGRWEVTYFIAEHNHPFIEKPSLTKYLRSHQGIPPEEKLFLKNLHNCDLTIGRMMHIMSDYYGTELIVPYTDKHITNLKSSLNRDATKEGDMIETVAYFKDI</sequence>
<organism evidence="3 4">
    <name type="scientific">Triticum aestivum</name>
    <name type="common">Wheat</name>
    <dbReference type="NCBI Taxonomy" id="4565"/>
    <lineage>
        <taxon>Eukaryota</taxon>
        <taxon>Viridiplantae</taxon>
        <taxon>Streptophyta</taxon>
        <taxon>Embryophyta</taxon>
        <taxon>Tracheophyta</taxon>
        <taxon>Spermatophyta</taxon>
        <taxon>Magnoliopsida</taxon>
        <taxon>Liliopsida</taxon>
        <taxon>Poales</taxon>
        <taxon>Poaceae</taxon>
        <taxon>BOP clade</taxon>
        <taxon>Pooideae</taxon>
        <taxon>Triticodae</taxon>
        <taxon>Triticeae</taxon>
        <taxon>Triticinae</taxon>
        <taxon>Triticum</taxon>
    </lineage>
</organism>
<protein>
    <recommendedName>
        <fullName evidence="2">FAR1 domain-containing protein</fullName>
    </recommendedName>
</protein>
<name>A0A7H4LHX4_WHEAT</name>
<evidence type="ECO:0000256" key="1">
    <source>
        <dbReference type="SAM" id="MobiDB-lite"/>
    </source>
</evidence>
<dbReference type="AlphaFoldDB" id="A0A7H4LHX4"/>
<feature type="compositionally biased region" description="Gly residues" evidence="1">
    <location>
        <begin position="82"/>
        <end position="94"/>
    </location>
</feature>
<accession>A0A7H4LHX4</accession>
<dbReference type="EMBL" id="LS480641">
    <property type="protein sequence ID" value="SPT18212.1"/>
    <property type="molecule type" value="Genomic_DNA"/>
</dbReference>
<evidence type="ECO:0000259" key="2">
    <source>
        <dbReference type="Pfam" id="PF03101"/>
    </source>
</evidence>
<dbReference type="Proteomes" id="UP000280104">
    <property type="component" value="Chromosome II"/>
</dbReference>
<dbReference type="InterPro" id="IPR004330">
    <property type="entry name" value="FAR1_DNA_bnd_dom"/>
</dbReference>
<feature type="domain" description="FAR1" evidence="2">
    <location>
        <begin position="176"/>
        <end position="220"/>
    </location>
</feature>
<reference evidence="3 4" key="1">
    <citation type="submission" date="2018-05" db="EMBL/GenBank/DDBJ databases">
        <authorList>
            <person name="Thind KAUR A."/>
        </authorList>
    </citation>
    <scope>NUCLEOTIDE SEQUENCE [LARGE SCALE GENOMIC DNA]</scope>
</reference>